<evidence type="ECO:0000313" key="3">
    <source>
        <dbReference type="Proteomes" id="UP001228049"/>
    </source>
</evidence>
<name>A0AAD9BZT6_DISEL</name>
<dbReference type="Proteomes" id="UP001228049">
    <property type="component" value="Unassembled WGS sequence"/>
</dbReference>
<accession>A0AAD9BZT6</accession>
<reference evidence="2" key="1">
    <citation type="submission" date="2023-04" db="EMBL/GenBank/DDBJ databases">
        <title>Chromosome-level genome of Chaenocephalus aceratus.</title>
        <authorList>
            <person name="Park H."/>
        </authorList>
    </citation>
    <scope>NUCLEOTIDE SEQUENCE</scope>
    <source>
        <strain evidence="2">DE</strain>
        <tissue evidence="2">Muscle</tissue>
    </source>
</reference>
<gene>
    <name evidence="2" type="ORF">KUDE01_007406</name>
</gene>
<organism evidence="2 3">
    <name type="scientific">Dissostichus eleginoides</name>
    <name type="common">Patagonian toothfish</name>
    <name type="synonym">Dissostichus amissus</name>
    <dbReference type="NCBI Taxonomy" id="100907"/>
    <lineage>
        <taxon>Eukaryota</taxon>
        <taxon>Metazoa</taxon>
        <taxon>Chordata</taxon>
        <taxon>Craniata</taxon>
        <taxon>Vertebrata</taxon>
        <taxon>Euteleostomi</taxon>
        <taxon>Actinopterygii</taxon>
        <taxon>Neopterygii</taxon>
        <taxon>Teleostei</taxon>
        <taxon>Neoteleostei</taxon>
        <taxon>Acanthomorphata</taxon>
        <taxon>Eupercaria</taxon>
        <taxon>Perciformes</taxon>
        <taxon>Notothenioidei</taxon>
        <taxon>Nototheniidae</taxon>
        <taxon>Dissostichus</taxon>
    </lineage>
</organism>
<comment type="caution">
    <text evidence="2">The sequence shown here is derived from an EMBL/GenBank/DDBJ whole genome shotgun (WGS) entry which is preliminary data.</text>
</comment>
<protein>
    <submittedName>
        <fullName evidence="2">Bacteriocin</fullName>
    </submittedName>
</protein>
<dbReference type="EMBL" id="JASDAP010000013">
    <property type="protein sequence ID" value="KAK1892331.1"/>
    <property type="molecule type" value="Genomic_DNA"/>
</dbReference>
<evidence type="ECO:0000256" key="1">
    <source>
        <dbReference type="SAM" id="MobiDB-lite"/>
    </source>
</evidence>
<keyword evidence="3" id="KW-1185">Reference proteome</keyword>
<proteinExistence type="predicted"/>
<feature type="region of interest" description="Disordered" evidence="1">
    <location>
        <begin position="1"/>
        <end position="68"/>
    </location>
</feature>
<dbReference type="AlphaFoldDB" id="A0AAD9BZT6"/>
<sequence>APDQSNDDPRRASLRGTGLTGQRGRGMHHCQEKCRISISEPAKPPAGPNPYLVSPEETLWPLKAPQRP</sequence>
<feature type="non-terminal residue" evidence="2">
    <location>
        <position position="68"/>
    </location>
</feature>
<feature type="non-terminal residue" evidence="2">
    <location>
        <position position="1"/>
    </location>
</feature>
<evidence type="ECO:0000313" key="2">
    <source>
        <dbReference type="EMBL" id="KAK1892331.1"/>
    </source>
</evidence>